<dbReference type="InterPro" id="IPR053848">
    <property type="entry name" value="IMS_HHH_1"/>
</dbReference>
<dbReference type="InterPro" id="IPR036775">
    <property type="entry name" value="DNA_pol_Y-fam_lit_finger_sf"/>
</dbReference>
<dbReference type="Gene3D" id="1.10.150.20">
    <property type="entry name" value="5' to 3' exonuclease, C-terminal subdomain"/>
    <property type="match status" value="1"/>
</dbReference>
<evidence type="ECO:0000259" key="16">
    <source>
        <dbReference type="PROSITE" id="PS50173"/>
    </source>
</evidence>
<dbReference type="GO" id="GO:0003887">
    <property type="term" value="F:DNA-directed DNA polymerase activity"/>
    <property type="evidence" value="ECO:0007669"/>
    <property type="project" value="UniProtKB-EC"/>
</dbReference>
<organism evidence="17 18">
    <name type="scientific">Kingella pumchi</name>
    <dbReference type="NCBI Taxonomy" id="2779506"/>
    <lineage>
        <taxon>Bacteria</taxon>
        <taxon>Pseudomonadati</taxon>
        <taxon>Pseudomonadota</taxon>
        <taxon>Betaproteobacteria</taxon>
        <taxon>Neisseriales</taxon>
        <taxon>Neisseriaceae</taxon>
        <taxon>Kingella</taxon>
    </lineage>
</organism>
<keyword evidence="8 15" id="KW-0479">Metal-binding</keyword>
<evidence type="ECO:0000256" key="5">
    <source>
        <dbReference type="ARBA" id="ARBA00022679"/>
    </source>
</evidence>
<dbReference type="InterPro" id="IPR017961">
    <property type="entry name" value="DNA_pol_Y-fam_little_finger"/>
</dbReference>
<keyword evidence="6 15" id="KW-0548">Nucleotidyltransferase</keyword>
<dbReference type="InterPro" id="IPR022880">
    <property type="entry name" value="DNApol_IV"/>
</dbReference>
<dbReference type="Pfam" id="PF00817">
    <property type="entry name" value="IMS"/>
    <property type="match status" value="1"/>
</dbReference>
<keyword evidence="5 15" id="KW-0808">Transferase</keyword>
<dbReference type="SUPFAM" id="SSF56672">
    <property type="entry name" value="DNA/RNA polymerases"/>
    <property type="match status" value="1"/>
</dbReference>
<feature type="binding site" evidence="15">
    <location>
        <position position="107"/>
    </location>
    <ligand>
        <name>Mg(2+)</name>
        <dbReference type="ChEBI" id="CHEBI:18420"/>
    </ligand>
</feature>
<feature type="binding site" evidence="15">
    <location>
        <position position="13"/>
    </location>
    <ligand>
        <name>Mg(2+)</name>
        <dbReference type="ChEBI" id="CHEBI:18420"/>
    </ligand>
</feature>
<comment type="catalytic activity">
    <reaction evidence="14 15">
        <text>DNA(n) + a 2'-deoxyribonucleoside 5'-triphosphate = DNA(n+1) + diphosphate</text>
        <dbReference type="Rhea" id="RHEA:22508"/>
        <dbReference type="Rhea" id="RHEA-COMP:17339"/>
        <dbReference type="Rhea" id="RHEA-COMP:17340"/>
        <dbReference type="ChEBI" id="CHEBI:33019"/>
        <dbReference type="ChEBI" id="CHEBI:61560"/>
        <dbReference type="ChEBI" id="CHEBI:173112"/>
        <dbReference type="EC" id="2.7.7.7"/>
    </reaction>
</comment>
<dbReference type="InterPro" id="IPR050116">
    <property type="entry name" value="DNA_polymerase-Y"/>
</dbReference>
<keyword evidence="11 15" id="KW-0239">DNA-directed DNA polymerase</keyword>
<keyword evidence="4 15" id="KW-0963">Cytoplasm</keyword>
<dbReference type="PANTHER" id="PTHR11076">
    <property type="entry name" value="DNA REPAIR POLYMERASE UMUC / TRANSFERASE FAMILY MEMBER"/>
    <property type="match status" value="1"/>
</dbReference>
<feature type="site" description="Substrate discrimination" evidence="15">
    <location>
        <position position="18"/>
    </location>
</feature>
<dbReference type="HAMAP" id="MF_01113">
    <property type="entry name" value="DNApol_IV"/>
    <property type="match status" value="1"/>
</dbReference>
<dbReference type="NCBIfam" id="NF002677">
    <property type="entry name" value="PRK02406.1"/>
    <property type="match status" value="1"/>
</dbReference>
<evidence type="ECO:0000256" key="13">
    <source>
        <dbReference type="ARBA" id="ARBA00023204"/>
    </source>
</evidence>
<reference evidence="17 18" key="1">
    <citation type="submission" date="2022-02" db="EMBL/GenBank/DDBJ databases">
        <title>Genome sequence data of Kingella unionensis sp. nov. strain CICC 24913 (CCUG 75125).</title>
        <authorList>
            <person name="Xiao M."/>
        </authorList>
    </citation>
    <scope>NUCLEOTIDE SEQUENCE [LARGE SCALE GENOMIC DNA]</scope>
    <source>
        <strain evidence="17 18">CICC 24913</strain>
    </source>
</reference>
<evidence type="ECO:0000256" key="9">
    <source>
        <dbReference type="ARBA" id="ARBA00022763"/>
    </source>
</evidence>
<keyword evidence="9 15" id="KW-0227">DNA damage</keyword>
<comment type="function">
    <text evidence="15">Poorly processive, error-prone DNA polymerase involved in untargeted mutagenesis. Copies undamaged DNA at stalled replication forks, which arise in vivo from mismatched or misaligned primer ends. These misaligned primers can be extended by PolIV. Exhibits no 3'-5' exonuclease (proofreading) activity. May be involved in translesional synthesis, in conjunction with the beta clamp from PolIII.</text>
</comment>
<dbReference type="RefSeq" id="WP_238745076.1">
    <property type="nucleotide sequence ID" value="NZ_JAKOOW010000002.1"/>
</dbReference>
<keyword evidence="3 15" id="KW-0515">Mutator protein</keyword>
<keyword evidence="10 15" id="KW-0460">Magnesium</keyword>
<dbReference type="EMBL" id="JAKOOW010000002">
    <property type="protein sequence ID" value="MCG6503080.1"/>
    <property type="molecule type" value="Genomic_DNA"/>
</dbReference>
<accession>A0ABS9NKP4</accession>
<dbReference type="PROSITE" id="PS50173">
    <property type="entry name" value="UMUC"/>
    <property type="match status" value="1"/>
</dbReference>
<evidence type="ECO:0000313" key="18">
    <source>
        <dbReference type="Proteomes" id="UP001298424"/>
    </source>
</evidence>
<name>A0ABS9NKP4_9NEIS</name>
<evidence type="ECO:0000256" key="10">
    <source>
        <dbReference type="ARBA" id="ARBA00022842"/>
    </source>
</evidence>
<evidence type="ECO:0000256" key="1">
    <source>
        <dbReference type="ARBA" id="ARBA00004496"/>
    </source>
</evidence>
<evidence type="ECO:0000256" key="2">
    <source>
        <dbReference type="ARBA" id="ARBA00010945"/>
    </source>
</evidence>
<keyword evidence="12 15" id="KW-0238">DNA-binding</keyword>
<evidence type="ECO:0000256" key="11">
    <source>
        <dbReference type="ARBA" id="ARBA00022932"/>
    </source>
</evidence>
<protein>
    <recommendedName>
        <fullName evidence="15">DNA polymerase IV</fullName>
        <shortName evidence="15">Pol IV</shortName>
        <ecNumber evidence="15">2.7.7.7</ecNumber>
    </recommendedName>
</protein>
<comment type="subunit">
    <text evidence="15">Monomer.</text>
</comment>
<evidence type="ECO:0000313" key="17">
    <source>
        <dbReference type="EMBL" id="MCG6503080.1"/>
    </source>
</evidence>
<evidence type="ECO:0000256" key="6">
    <source>
        <dbReference type="ARBA" id="ARBA00022695"/>
    </source>
</evidence>
<evidence type="ECO:0000256" key="12">
    <source>
        <dbReference type="ARBA" id="ARBA00023125"/>
    </source>
</evidence>
<keyword evidence="18" id="KW-1185">Reference proteome</keyword>
<dbReference type="SUPFAM" id="SSF100879">
    <property type="entry name" value="Lesion bypass DNA polymerase (Y-family), little finger domain"/>
    <property type="match status" value="1"/>
</dbReference>
<evidence type="ECO:0000256" key="4">
    <source>
        <dbReference type="ARBA" id="ARBA00022490"/>
    </source>
</evidence>
<feature type="domain" description="UmuC" evidence="16">
    <location>
        <begin position="9"/>
        <end position="189"/>
    </location>
</feature>
<comment type="caution">
    <text evidence="17">The sequence shown here is derived from an EMBL/GenBank/DDBJ whole genome shotgun (WGS) entry which is preliminary data.</text>
</comment>
<gene>
    <name evidence="15 17" type="primary">dinB</name>
    <name evidence="17" type="ORF">MB824_00980</name>
</gene>
<feature type="active site" evidence="15">
    <location>
        <position position="108"/>
    </location>
</feature>
<evidence type="ECO:0000256" key="3">
    <source>
        <dbReference type="ARBA" id="ARBA00022457"/>
    </source>
</evidence>
<evidence type="ECO:0000256" key="8">
    <source>
        <dbReference type="ARBA" id="ARBA00022723"/>
    </source>
</evidence>
<dbReference type="InterPro" id="IPR043502">
    <property type="entry name" value="DNA/RNA_pol_sf"/>
</dbReference>
<dbReference type="PANTHER" id="PTHR11076:SF33">
    <property type="entry name" value="DNA POLYMERASE KAPPA"/>
    <property type="match status" value="1"/>
</dbReference>
<dbReference type="Gene3D" id="3.30.70.270">
    <property type="match status" value="2"/>
</dbReference>
<comment type="similarity">
    <text evidence="2 15">Belongs to the DNA polymerase type-Y family.</text>
</comment>
<keyword evidence="13 15" id="KW-0234">DNA repair</keyword>
<dbReference type="Proteomes" id="UP001298424">
    <property type="component" value="Unassembled WGS sequence"/>
</dbReference>
<dbReference type="Pfam" id="PF21999">
    <property type="entry name" value="IMS_HHH_1"/>
    <property type="match status" value="1"/>
</dbReference>
<evidence type="ECO:0000256" key="14">
    <source>
        <dbReference type="ARBA" id="ARBA00049244"/>
    </source>
</evidence>
<dbReference type="Gene3D" id="3.40.1170.60">
    <property type="match status" value="1"/>
</dbReference>
<comment type="cofactor">
    <cofactor evidence="15">
        <name>Mg(2+)</name>
        <dbReference type="ChEBI" id="CHEBI:18420"/>
    </cofactor>
    <text evidence="15">Binds 2 magnesium ions per subunit.</text>
</comment>
<dbReference type="Gene3D" id="3.30.1490.100">
    <property type="entry name" value="DNA polymerase, Y-family, little finger domain"/>
    <property type="match status" value="1"/>
</dbReference>
<dbReference type="InterPro" id="IPR043128">
    <property type="entry name" value="Rev_trsase/Diguanyl_cyclase"/>
</dbReference>
<dbReference type="Pfam" id="PF11799">
    <property type="entry name" value="IMS_C"/>
    <property type="match status" value="1"/>
</dbReference>
<sequence>MTDPTTRKIIHIDMDAFYASVELRERPELRGRPLVVAWEGARSVVCAASYEARRWGLHSAMSSATARRRCPQAVFVPPRFDLYRSVSQQIHEVFARYSDVVEPLSLDEAYLDVSANKLGLATAGATARQIRADILDATGLTASAGVAPNKFLAKIASDWRKPNGQFVLPPHKVDAFLAVLPLGKIPGVGRVTLNKLHALNLYTCGDLRRLARGELANLFGRYGHRLYDLARGHDSRPVRPNRERLQISTETTLANDLPLEQAAALLPQLVADLWRQMARKNVQARSLTLKLKTADFRIITRSLTYSAALPDETALLAAARALAGRIPPQDTAFRLIGIGVAQLQPAGRQQDLAFNDGT</sequence>
<evidence type="ECO:0000256" key="15">
    <source>
        <dbReference type="HAMAP-Rule" id="MF_01113"/>
    </source>
</evidence>
<dbReference type="EC" id="2.7.7.7" evidence="15"/>
<proteinExistence type="inferred from homology"/>
<comment type="subcellular location">
    <subcellularLocation>
        <location evidence="1 15">Cytoplasm</location>
    </subcellularLocation>
</comment>
<dbReference type="InterPro" id="IPR001126">
    <property type="entry name" value="UmuC"/>
</dbReference>
<keyword evidence="7 15" id="KW-0235">DNA replication</keyword>
<evidence type="ECO:0000256" key="7">
    <source>
        <dbReference type="ARBA" id="ARBA00022705"/>
    </source>
</evidence>
<dbReference type="CDD" id="cd03586">
    <property type="entry name" value="PolY_Pol_IV_kappa"/>
    <property type="match status" value="1"/>
</dbReference>